<dbReference type="PROSITE" id="PS00455">
    <property type="entry name" value="AMP_BINDING"/>
    <property type="match status" value="1"/>
</dbReference>
<dbReference type="GeneID" id="41589458"/>
<dbReference type="GO" id="GO:0004321">
    <property type="term" value="F:fatty-acyl-CoA synthase activity"/>
    <property type="evidence" value="ECO:0007669"/>
    <property type="project" value="TreeGrafter"/>
</dbReference>
<evidence type="ECO:0000313" key="7">
    <source>
        <dbReference type="EMBL" id="ARM74744.1"/>
    </source>
</evidence>
<dbReference type="InterPro" id="IPR051087">
    <property type="entry name" value="Mitochondrial_ACSM"/>
</dbReference>
<keyword evidence="8" id="KW-1185">Reference proteome</keyword>
<keyword evidence="2" id="KW-0436">Ligase</keyword>
<sequence length="497" mass="56789">MVSYSEVRKTFDWNIIMKQFELNPINFLTNHESDAVIRYKNDEKSRLSFNELRVKSLHLASYLRENEGIKKGDVISVIASKKIEQVIVLLATLSLGAIYQPLFTAFGSEAIKMRISDVKPKLIFCQDDQCDKIEDVKKISLSELDSLKSGELKEVEHVSWDDPVILLYTSGTTGKPKGALISKRLFLNTYVYMKYGIGLRENDTFWNGADPGWAYGLYYGIIGPLLFGNSVIFLDEPFDPKRTMQFLEENKITNFAFAPTAYRMLARSIKEKYNLVLDRASSAGEPLNPEVIKWFKDNYNLLVKDHYGQTEVGMVVYNGWGYDEEVKPGSMGLPAPGYDVDIIEENIAVKKCTGFHFLGYLNNLEKTNEAFRGEWYLTGDNATKDEDEYFWFIGRKDDVVKVSGYRVGLFEVESVLIEHPAVLESAVVADDDEVRGHVLHAYVVLKPEFKGDDKLKKELIDFVNSKYSKHVHLEKVDFVSKLPKTESGKIQRYLLKK</sequence>
<keyword evidence="4" id="KW-0067">ATP-binding</keyword>
<dbReference type="GO" id="GO:0015645">
    <property type="term" value="F:fatty acid ligase activity"/>
    <property type="evidence" value="ECO:0007669"/>
    <property type="project" value="TreeGrafter"/>
</dbReference>
<dbReference type="Gene3D" id="3.30.300.30">
    <property type="match status" value="1"/>
</dbReference>
<dbReference type="OrthoDB" id="193284at2157"/>
<dbReference type="EMBL" id="CP020477">
    <property type="protein sequence ID" value="ARM74744.1"/>
    <property type="molecule type" value="Genomic_DNA"/>
</dbReference>
<dbReference type="RefSeq" id="WP_148690493.1">
    <property type="nucleotide sequence ID" value="NZ_CP020477.1"/>
</dbReference>
<dbReference type="Pfam" id="PF00501">
    <property type="entry name" value="AMP-binding"/>
    <property type="match status" value="1"/>
</dbReference>
<dbReference type="GO" id="GO:0006633">
    <property type="term" value="P:fatty acid biosynthetic process"/>
    <property type="evidence" value="ECO:0007669"/>
    <property type="project" value="TreeGrafter"/>
</dbReference>
<evidence type="ECO:0000256" key="2">
    <source>
        <dbReference type="ARBA" id="ARBA00022598"/>
    </source>
</evidence>
<proteinExistence type="inferred from homology"/>
<reference evidence="7 8" key="1">
    <citation type="submission" date="2017-03" db="EMBL/GenBank/DDBJ databases">
        <title>Sulfur activation and transportation mechanism of thermophilic Archaea Acidianus manzaensis YN-25.</title>
        <authorList>
            <person name="Ma Y."/>
            <person name="Yang Y."/>
            <person name="Xia J."/>
        </authorList>
    </citation>
    <scope>NUCLEOTIDE SEQUENCE [LARGE SCALE GENOMIC DNA]</scope>
    <source>
        <strain evidence="7 8">YN-25</strain>
    </source>
</reference>
<dbReference type="Gene3D" id="3.40.50.12780">
    <property type="entry name" value="N-terminal domain of ligase-like"/>
    <property type="match status" value="1"/>
</dbReference>
<dbReference type="PANTHER" id="PTHR43605:SF10">
    <property type="entry name" value="ACYL-COA SYNTHETASE MEDIUM CHAIN FAMILY MEMBER 3"/>
    <property type="match status" value="1"/>
</dbReference>
<feature type="domain" description="AMP-binding enzyme C-terminal" evidence="6">
    <location>
        <begin position="411"/>
        <end position="489"/>
    </location>
</feature>
<dbReference type="GO" id="GO:0005524">
    <property type="term" value="F:ATP binding"/>
    <property type="evidence" value="ECO:0007669"/>
    <property type="project" value="UniProtKB-KW"/>
</dbReference>
<gene>
    <name evidence="7" type="ORF">B6F84_01030</name>
</gene>
<dbReference type="STRING" id="282676.B6F84_01030"/>
<evidence type="ECO:0000256" key="3">
    <source>
        <dbReference type="ARBA" id="ARBA00022741"/>
    </source>
</evidence>
<feature type="domain" description="AMP-dependent synthetase/ligase" evidence="5">
    <location>
        <begin position="34"/>
        <end position="346"/>
    </location>
</feature>
<dbReference type="AlphaFoldDB" id="A0A1W6JX00"/>
<dbReference type="InterPro" id="IPR042099">
    <property type="entry name" value="ANL_N_sf"/>
</dbReference>
<dbReference type="Pfam" id="PF13193">
    <property type="entry name" value="AMP-binding_C"/>
    <property type="match status" value="1"/>
</dbReference>
<dbReference type="InterPro" id="IPR000873">
    <property type="entry name" value="AMP-dep_synth/lig_dom"/>
</dbReference>
<evidence type="ECO:0000256" key="4">
    <source>
        <dbReference type="ARBA" id="ARBA00022840"/>
    </source>
</evidence>
<dbReference type="PANTHER" id="PTHR43605">
    <property type="entry name" value="ACYL-COENZYME A SYNTHETASE"/>
    <property type="match status" value="1"/>
</dbReference>
<protein>
    <submittedName>
        <fullName evidence="7">AMP-dependent synthetase</fullName>
    </submittedName>
</protein>
<dbReference type="InterPro" id="IPR045851">
    <property type="entry name" value="AMP-bd_C_sf"/>
</dbReference>
<dbReference type="SUPFAM" id="SSF56801">
    <property type="entry name" value="Acetyl-CoA synthetase-like"/>
    <property type="match status" value="1"/>
</dbReference>
<evidence type="ECO:0000313" key="8">
    <source>
        <dbReference type="Proteomes" id="UP000193404"/>
    </source>
</evidence>
<evidence type="ECO:0000259" key="5">
    <source>
        <dbReference type="Pfam" id="PF00501"/>
    </source>
</evidence>
<dbReference type="InterPro" id="IPR020845">
    <property type="entry name" value="AMP-binding_CS"/>
</dbReference>
<comment type="similarity">
    <text evidence="1">Belongs to the ATP-dependent AMP-binding enzyme family.</text>
</comment>
<name>A0A1W6JX00_9CREN</name>
<keyword evidence="3" id="KW-0547">Nucleotide-binding</keyword>
<organism evidence="7 8">
    <name type="scientific">Acidianus manzaensis</name>
    <dbReference type="NCBI Taxonomy" id="282676"/>
    <lineage>
        <taxon>Archaea</taxon>
        <taxon>Thermoproteota</taxon>
        <taxon>Thermoprotei</taxon>
        <taxon>Sulfolobales</taxon>
        <taxon>Sulfolobaceae</taxon>
        <taxon>Acidianus</taxon>
    </lineage>
</organism>
<dbReference type="Proteomes" id="UP000193404">
    <property type="component" value="Chromosome"/>
</dbReference>
<dbReference type="GO" id="GO:0006637">
    <property type="term" value="P:acyl-CoA metabolic process"/>
    <property type="evidence" value="ECO:0007669"/>
    <property type="project" value="TreeGrafter"/>
</dbReference>
<evidence type="ECO:0000259" key="6">
    <source>
        <dbReference type="Pfam" id="PF13193"/>
    </source>
</evidence>
<dbReference type="InterPro" id="IPR025110">
    <property type="entry name" value="AMP-bd_C"/>
</dbReference>
<dbReference type="KEGG" id="aman:B6F84_01030"/>
<accession>A0A1W6JX00</accession>
<evidence type="ECO:0000256" key="1">
    <source>
        <dbReference type="ARBA" id="ARBA00006432"/>
    </source>
</evidence>
<dbReference type="GO" id="GO:0016405">
    <property type="term" value="F:CoA-ligase activity"/>
    <property type="evidence" value="ECO:0007669"/>
    <property type="project" value="UniProtKB-ARBA"/>
</dbReference>